<evidence type="ECO:0000313" key="2">
    <source>
        <dbReference type="EMBL" id="JAT65184.1"/>
    </source>
</evidence>
<accession>A0A1D1ZE17</accession>
<feature type="transmembrane region" description="Helical" evidence="1">
    <location>
        <begin position="111"/>
        <end position="132"/>
    </location>
</feature>
<feature type="transmembrane region" description="Helical" evidence="1">
    <location>
        <begin position="76"/>
        <end position="99"/>
    </location>
</feature>
<name>A0A1D1ZE17_9ARAE</name>
<keyword evidence="1" id="KW-0472">Membrane</keyword>
<keyword evidence="1" id="KW-1133">Transmembrane helix</keyword>
<organism evidence="2">
    <name type="scientific">Anthurium amnicola</name>
    <dbReference type="NCBI Taxonomy" id="1678845"/>
    <lineage>
        <taxon>Eukaryota</taxon>
        <taxon>Viridiplantae</taxon>
        <taxon>Streptophyta</taxon>
        <taxon>Embryophyta</taxon>
        <taxon>Tracheophyta</taxon>
        <taxon>Spermatophyta</taxon>
        <taxon>Magnoliopsida</taxon>
        <taxon>Liliopsida</taxon>
        <taxon>Araceae</taxon>
        <taxon>Pothoideae</taxon>
        <taxon>Potheae</taxon>
        <taxon>Anthurium</taxon>
    </lineage>
</organism>
<proteinExistence type="predicted"/>
<feature type="transmembrane region" description="Helical" evidence="1">
    <location>
        <begin position="174"/>
        <end position="196"/>
    </location>
</feature>
<protein>
    <submittedName>
        <fullName evidence="2">Uncharacterized protein</fullName>
    </submittedName>
</protein>
<keyword evidence="1" id="KW-0812">Transmembrane</keyword>
<dbReference type="EMBL" id="GDJX01002752">
    <property type="protein sequence ID" value="JAT65184.1"/>
    <property type="molecule type" value="Transcribed_RNA"/>
</dbReference>
<gene>
    <name evidence="2" type="ORF">g.30056</name>
</gene>
<feature type="transmembrane region" description="Helical" evidence="1">
    <location>
        <begin position="42"/>
        <end position="64"/>
    </location>
</feature>
<dbReference type="AlphaFoldDB" id="A0A1D1ZE17"/>
<sequence>MATNTQRDSANLKGTPTITIVDSVEPNRNDRMRSCCMCVPELVGVFSILSMYFFLGILGAAASFVNLGSADNAIDIGFSSVSGTLNTFVAIASALGITAIRKEKPVLMRRLSIAFWILTVLMLLLNLIFFILDIKSKDEYVEDCESNSSIASIAGSEQSELIAAYCKRAVNTSLIIGGFKFAIIEIISMYFAYVIFRFAKRMKKEVLPFTAEPVDGQKTPTYFVYSTQPPTSTNWVPPPTYSVRPTFPIPDDYNPDSKNTPN</sequence>
<reference evidence="2" key="1">
    <citation type="submission" date="2015-07" db="EMBL/GenBank/DDBJ databases">
        <title>Transcriptome Assembly of Anthurium amnicola.</title>
        <authorList>
            <person name="Suzuki J."/>
        </authorList>
    </citation>
    <scope>NUCLEOTIDE SEQUENCE</scope>
</reference>
<evidence type="ECO:0000256" key="1">
    <source>
        <dbReference type="SAM" id="Phobius"/>
    </source>
</evidence>